<evidence type="ECO:0000256" key="2">
    <source>
        <dbReference type="SAM" id="SignalP"/>
    </source>
</evidence>
<proteinExistence type="inferred from homology"/>
<dbReference type="OrthoDB" id="8678477at2"/>
<feature type="signal peptide" evidence="2">
    <location>
        <begin position="1"/>
        <end position="31"/>
    </location>
</feature>
<dbReference type="Gene3D" id="3.40.190.10">
    <property type="entry name" value="Periplasmic binding protein-like II"/>
    <property type="match status" value="1"/>
</dbReference>
<accession>A0A5C8NZ61</accession>
<dbReference type="AlphaFoldDB" id="A0A5C8NZ61"/>
<dbReference type="CDD" id="cd13578">
    <property type="entry name" value="PBP2_Bug27"/>
    <property type="match status" value="1"/>
</dbReference>
<dbReference type="PIRSF" id="PIRSF017082">
    <property type="entry name" value="YflP"/>
    <property type="match status" value="1"/>
</dbReference>
<organism evidence="3 4">
    <name type="scientific">Zeimonas arvi</name>
    <dbReference type="NCBI Taxonomy" id="2498847"/>
    <lineage>
        <taxon>Bacteria</taxon>
        <taxon>Pseudomonadati</taxon>
        <taxon>Pseudomonadota</taxon>
        <taxon>Betaproteobacteria</taxon>
        <taxon>Burkholderiales</taxon>
        <taxon>Burkholderiaceae</taxon>
        <taxon>Zeimonas</taxon>
    </lineage>
</organism>
<feature type="chain" id="PRO_5022812720" evidence="2">
    <location>
        <begin position="32"/>
        <end position="332"/>
    </location>
</feature>
<comment type="similarity">
    <text evidence="1">Belongs to the UPF0065 (bug) family.</text>
</comment>
<dbReference type="Pfam" id="PF03401">
    <property type="entry name" value="TctC"/>
    <property type="match status" value="1"/>
</dbReference>
<dbReference type="Gene3D" id="3.40.190.150">
    <property type="entry name" value="Bordetella uptake gene, domain 1"/>
    <property type="match status" value="1"/>
</dbReference>
<gene>
    <name evidence="3" type="ORF">FHP08_10160</name>
</gene>
<dbReference type="PANTHER" id="PTHR42928:SF5">
    <property type="entry name" value="BLR1237 PROTEIN"/>
    <property type="match status" value="1"/>
</dbReference>
<dbReference type="InterPro" id="IPR006311">
    <property type="entry name" value="TAT_signal"/>
</dbReference>
<dbReference type="RefSeq" id="WP_147704322.1">
    <property type="nucleotide sequence ID" value="NZ_VDUY01000003.1"/>
</dbReference>
<dbReference type="EMBL" id="VDUY01000003">
    <property type="protein sequence ID" value="TXL66410.1"/>
    <property type="molecule type" value="Genomic_DNA"/>
</dbReference>
<dbReference type="InterPro" id="IPR042100">
    <property type="entry name" value="Bug_dom1"/>
</dbReference>
<sequence length="332" mass="34614">MTSSISRRRFTLGAAAATGAAVLPAPLPAFAQQDYPNKAIRFVVPFPAGGTTDIVGRVVAAELNKAWNVPAVVDNRAGAGGNIGSELVAKAAPDGYTLLVCTVGTHGINTSLYSKMSFDPVKDFAPVTLAAEVPNVVVVHPSVKANTIKELIALLKANPGKMNYASSGNGTSIHLSAELFKSMTGTFMTHIPYRGSAPAVADLLAGQVELMFDNLPSAMPHIRSGKLRALAVTSAKRAPALPDVPTIAEAGVPGYEASSWFGIVAPAGTPRPIVDKLQQQIAKSLAQPDVREKLLGQGANPVGNMPEEFAKYIQAEIAKWAKVVKASGAKVD</sequence>
<evidence type="ECO:0000313" key="4">
    <source>
        <dbReference type="Proteomes" id="UP000321548"/>
    </source>
</evidence>
<reference evidence="3 4" key="1">
    <citation type="submission" date="2019-06" db="EMBL/GenBank/DDBJ databases">
        <title>Quisquiliibacterium sp. nov., isolated from a maize field.</title>
        <authorList>
            <person name="Lin S.-Y."/>
            <person name="Tsai C.-F."/>
            <person name="Young C.-C."/>
        </authorList>
    </citation>
    <scope>NUCLEOTIDE SEQUENCE [LARGE SCALE GENOMIC DNA]</scope>
    <source>
        <strain evidence="3 4">CC-CFT501</strain>
    </source>
</reference>
<protein>
    <submittedName>
        <fullName evidence="3">Tripartite tricarboxylate transporter substrate binding protein</fullName>
    </submittedName>
</protein>
<dbReference type="InterPro" id="IPR005064">
    <property type="entry name" value="BUG"/>
</dbReference>
<dbReference type="SUPFAM" id="SSF53850">
    <property type="entry name" value="Periplasmic binding protein-like II"/>
    <property type="match status" value="1"/>
</dbReference>
<evidence type="ECO:0000256" key="1">
    <source>
        <dbReference type="ARBA" id="ARBA00006987"/>
    </source>
</evidence>
<dbReference type="PANTHER" id="PTHR42928">
    <property type="entry name" value="TRICARBOXYLATE-BINDING PROTEIN"/>
    <property type="match status" value="1"/>
</dbReference>
<dbReference type="Proteomes" id="UP000321548">
    <property type="component" value="Unassembled WGS sequence"/>
</dbReference>
<keyword evidence="2" id="KW-0732">Signal</keyword>
<name>A0A5C8NZ61_9BURK</name>
<keyword evidence="4" id="KW-1185">Reference proteome</keyword>
<comment type="caution">
    <text evidence="3">The sequence shown here is derived from an EMBL/GenBank/DDBJ whole genome shotgun (WGS) entry which is preliminary data.</text>
</comment>
<dbReference type="PROSITE" id="PS51318">
    <property type="entry name" value="TAT"/>
    <property type="match status" value="1"/>
</dbReference>
<evidence type="ECO:0000313" key="3">
    <source>
        <dbReference type="EMBL" id="TXL66410.1"/>
    </source>
</evidence>